<organism evidence="1 2">
    <name type="scientific">Leptospira ilyithenensis</name>
    <dbReference type="NCBI Taxonomy" id="2484901"/>
    <lineage>
        <taxon>Bacteria</taxon>
        <taxon>Pseudomonadati</taxon>
        <taxon>Spirochaetota</taxon>
        <taxon>Spirochaetia</taxon>
        <taxon>Leptospirales</taxon>
        <taxon>Leptospiraceae</taxon>
        <taxon>Leptospira</taxon>
    </lineage>
</organism>
<dbReference type="AlphaFoldDB" id="A0A4R9LK93"/>
<dbReference type="EMBL" id="RQHV01000061">
    <property type="protein sequence ID" value="TGN07942.1"/>
    <property type="molecule type" value="Genomic_DNA"/>
</dbReference>
<reference evidence="1" key="1">
    <citation type="journal article" date="2019" name="PLoS Negl. Trop. Dis.">
        <title>Revisiting the worldwide diversity of Leptospira species in the environment.</title>
        <authorList>
            <person name="Vincent A.T."/>
            <person name="Schiettekatte O."/>
            <person name="Bourhy P."/>
            <person name="Veyrier F.J."/>
            <person name="Picardeau M."/>
        </authorList>
    </citation>
    <scope>NUCLEOTIDE SEQUENCE [LARGE SCALE GENOMIC DNA]</scope>
    <source>
        <strain evidence="1">201400974</strain>
    </source>
</reference>
<sequence length="254" mass="30193">MEDFAEEFEKKGFYLFRNFFLQRELDDFGEVLAKANEEWQKTNFHPSYVNSSYLTSLKYCKDRDERIRFFRWISQKKLFSIAKKLIPTGPYFLNTQIFYNPKDNFKKPYWHRDVQYLGVSEEEQKKIIGKASVLHFRIPFLDDPGLDFIPGSHSRWDTEEERIVRLELDGHGNGEEIYGSKKVPHTKRDLLVFSAHLLHRGDYSKERFSLDILYTGFKENSETVKSFQHFPEPDIIDCLENQDLFATKETSDTI</sequence>
<dbReference type="InterPro" id="IPR008775">
    <property type="entry name" value="Phytyl_CoA_dOase-like"/>
</dbReference>
<dbReference type="Proteomes" id="UP000298264">
    <property type="component" value="Unassembled WGS sequence"/>
</dbReference>
<dbReference type="RefSeq" id="WP_135764922.1">
    <property type="nucleotide sequence ID" value="NZ_RQHV01000061.1"/>
</dbReference>
<gene>
    <name evidence="1" type="ORF">EHS11_13455</name>
</gene>
<dbReference type="GO" id="GO:0016706">
    <property type="term" value="F:2-oxoglutarate-dependent dioxygenase activity"/>
    <property type="evidence" value="ECO:0007669"/>
    <property type="project" value="UniProtKB-ARBA"/>
</dbReference>
<dbReference type="SUPFAM" id="SSF51197">
    <property type="entry name" value="Clavaminate synthase-like"/>
    <property type="match status" value="1"/>
</dbReference>
<comment type="caution">
    <text evidence="1">The sequence shown here is derived from an EMBL/GenBank/DDBJ whole genome shotgun (WGS) entry which is preliminary data.</text>
</comment>
<dbReference type="Pfam" id="PF05721">
    <property type="entry name" value="PhyH"/>
    <property type="match status" value="1"/>
</dbReference>
<proteinExistence type="predicted"/>
<keyword evidence="2" id="KW-1185">Reference proteome</keyword>
<name>A0A4R9LK93_9LEPT</name>
<accession>A0A4R9LK93</accession>
<evidence type="ECO:0000313" key="2">
    <source>
        <dbReference type="Proteomes" id="UP000298264"/>
    </source>
</evidence>
<protein>
    <submittedName>
        <fullName evidence="1">Deoxygenase</fullName>
    </submittedName>
</protein>
<evidence type="ECO:0000313" key="1">
    <source>
        <dbReference type="EMBL" id="TGN07942.1"/>
    </source>
</evidence>
<dbReference type="OrthoDB" id="345086at2"/>
<dbReference type="Gene3D" id="2.60.120.620">
    <property type="entry name" value="q2cbj1_9rhob like domain"/>
    <property type="match status" value="1"/>
</dbReference>